<sequence length="64" mass="6524">MSVPLRSVNVDAAGKVTICKASNKLGPGSASPVRTRTQHVTGEFPRSFGPSSVEGNTVGKIAGN</sequence>
<dbReference type="Proteomes" id="UP000706124">
    <property type="component" value="Unassembled WGS sequence"/>
</dbReference>
<proteinExistence type="predicted"/>
<evidence type="ECO:0000256" key="1">
    <source>
        <dbReference type="SAM" id="MobiDB-lite"/>
    </source>
</evidence>
<evidence type="ECO:0000313" key="2">
    <source>
        <dbReference type="EMBL" id="KAG5943753.1"/>
    </source>
</evidence>
<organism evidence="2 3">
    <name type="scientific">Claviceps pazoutovae</name>
    <dbReference type="NCBI Taxonomy" id="1649127"/>
    <lineage>
        <taxon>Eukaryota</taxon>
        <taxon>Fungi</taxon>
        <taxon>Dikarya</taxon>
        <taxon>Ascomycota</taxon>
        <taxon>Pezizomycotina</taxon>
        <taxon>Sordariomycetes</taxon>
        <taxon>Hypocreomycetidae</taxon>
        <taxon>Hypocreales</taxon>
        <taxon>Clavicipitaceae</taxon>
        <taxon>Claviceps</taxon>
    </lineage>
</organism>
<gene>
    <name evidence="2" type="ORF">E4U60_006491</name>
</gene>
<name>A0A9P7SI24_9HYPO</name>
<protein>
    <submittedName>
        <fullName evidence="2">Uncharacterized protein</fullName>
    </submittedName>
</protein>
<dbReference type="AlphaFoldDB" id="A0A9P7SI24"/>
<evidence type="ECO:0000313" key="3">
    <source>
        <dbReference type="Proteomes" id="UP000706124"/>
    </source>
</evidence>
<feature type="region of interest" description="Disordered" evidence="1">
    <location>
        <begin position="24"/>
        <end position="64"/>
    </location>
</feature>
<comment type="caution">
    <text evidence="2">The sequence shown here is derived from an EMBL/GenBank/DDBJ whole genome shotgun (WGS) entry which is preliminary data.</text>
</comment>
<keyword evidence="3" id="KW-1185">Reference proteome</keyword>
<reference evidence="2 3" key="1">
    <citation type="journal article" date="2020" name="bioRxiv">
        <title>Whole genome comparisons of ergot fungi reveals the divergence and evolution of species within the genus Claviceps are the result of varying mechanisms driving genome evolution and host range expansion.</title>
        <authorList>
            <person name="Wyka S.A."/>
            <person name="Mondo S.J."/>
            <person name="Liu M."/>
            <person name="Dettman J."/>
            <person name="Nalam V."/>
            <person name="Broders K.D."/>
        </authorList>
    </citation>
    <scope>NUCLEOTIDE SEQUENCE [LARGE SCALE GENOMIC DNA]</scope>
    <source>
        <strain evidence="2 3">CCC 1485</strain>
    </source>
</reference>
<dbReference type="EMBL" id="SRPO01000063">
    <property type="protein sequence ID" value="KAG5943753.1"/>
    <property type="molecule type" value="Genomic_DNA"/>
</dbReference>
<accession>A0A9P7SI24</accession>